<accession>A0A0F6QX17</accession>
<name>A0A0F6QX17_9CORY</name>
<dbReference type="STRING" id="161896.UL81_02035"/>
<feature type="region of interest" description="Disordered" evidence="1">
    <location>
        <begin position="110"/>
        <end position="141"/>
    </location>
</feature>
<dbReference type="RefSeq" id="WP_052737436.1">
    <property type="nucleotide sequence ID" value="NZ_CP011311.1"/>
</dbReference>
<dbReference type="Proteomes" id="UP000033566">
    <property type="component" value="Chromosome"/>
</dbReference>
<dbReference type="EMBL" id="CP011311">
    <property type="protein sequence ID" value="AKE38388.1"/>
    <property type="molecule type" value="Genomic_DNA"/>
</dbReference>
<feature type="region of interest" description="Disordered" evidence="1">
    <location>
        <begin position="189"/>
        <end position="223"/>
    </location>
</feature>
<keyword evidence="4" id="KW-1185">Reference proteome</keyword>
<dbReference type="PATRIC" id="fig|161896.4.peg.399"/>
<feature type="compositionally biased region" description="Basic and acidic residues" evidence="1">
    <location>
        <begin position="130"/>
        <end position="141"/>
    </location>
</feature>
<organism evidence="3 4">
    <name type="scientific">Corynebacterium camporealensis</name>
    <dbReference type="NCBI Taxonomy" id="161896"/>
    <lineage>
        <taxon>Bacteria</taxon>
        <taxon>Bacillati</taxon>
        <taxon>Actinomycetota</taxon>
        <taxon>Actinomycetes</taxon>
        <taxon>Mycobacteriales</taxon>
        <taxon>Corynebacteriaceae</taxon>
        <taxon>Corynebacterium</taxon>
    </lineage>
</organism>
<gene>
    <name evidence="3" type="ORF">UL81_02035</name>
</gene>
<dbReference type="HOGENOM" id="CLU_073548_0_0_11"/>
<reference evidence="3 4" key="1">
    <citation type="journal article" date="2015" name="Genome Announc.">
        <title>Complete Genome Sequence of Corynebacterium camporealensis DSM 44610, Isolated from the Milk of a Manchega Sheep with Subclinical Mastitis.</title>
        <authorList>
            <person name="Ruckert C."/>
            <person name="Albersmeier A."/>
            <person name="Winkler A."/>
            <person name="Tauch A."/>
        </authorList>
    </citation>
    <scope>NUCLEOTIDE SEQUENCE [LARGE SCALE GENOMIC DNA]</scope>
    <source>
        <strain evidence="3 4">DSM 44610</strain>
    </source>
</reference>
<evidence type="ECO:0000313" key="4">
    <source>
        <dbReference type="Proteomes" id="UP000033566"/>
    </source>
</evidence>
<dbReference type="KEGG" id="ccj:UL81_02035"/>
<evidence type="ECO:0000313" key="3">
    <source>
        <dbReference type="EMBL" id="AKE38388.1"/>
    </source>
</evidence>
<dbReference type="InterPro" id="IPR023840">
    <property type="entry name" value="T7SS_Rv3446c"/>
</dbReference>
<dbReference type="AlphaFoldDB" id="A0A0F6QX17"/>
<keyword evidence="2" id="KW-0812">Transmembrane</keyword>
<protein>
    <submittedName>
        <fullName evidence="3">Type VII secretion-associated protein, Rv3446c family, C-terminal domain</fullName>
    </submittedName>
</protein>
<feature type="compositionally biased region" description="Low complexity" evidence="1">
    <location>
        <begin position="110"/>
        <end position="120"/>
    </location>
</feature>
<dbReference type="OrthoDB" id="4428093at2"/>
<keyword evidence="2" id="KW-1133">Transmembrane helix</keyword>
<sequence length="358" mass="38208">MTTVTITVLDAATVFEGPETVYRYDLPGTGIVEGWALEDTIQQAEKICGENWPDVDAEVIADPSVTEASIEAVTILERQLSAAGVSVTAQQPVATASAVDTETPPTTAVTPVVDAADNPPLHTAASTELSDAHEPGPAHALREPPLKQRVLRSVSWIDPFHVIIAAVILAVVGVSWWAMRNDGDTAAATDSSLAAVSEERPESSEQDPEQAPNKPAETSDIEVEGLRVTLPAGFRTSIDDGLITATGGDPNLRVLLAADPLYNVPADALFAEIKSEVDKDDELHGAEEEAGKLRYSEKPKGDESVVTWTTWVDDDEQLSVGCHTRVEPTTPQNAACRMAVDSLERVSQQGEAKEEDKD</sequence>
<proteinExistence type="predicted"/>
<evidence type="ECO:0000256" key="2">
    <source>
        <dbReference type="SAM" id="Phobius"/>
    </source>
</evidence>
<feature type="transmembrane region" description="Helical" evidence="2">
    <location>
        <begin position="156"/>
        <end position="179"/>
    </location>
</feature>
<evidence type="ECO:0000256" key="1">
    <source>
        <dbReference type="SAM" id="MobiDB-lite"/>
    </source>
</evidence>
<keyword evidence="2" id="KW-0472">Membrane</keyword>
<dbReference type="NCBIfam" id="TIGR03931">
    <property type="entry name" value="T7SS_Rv3446c"/>
    <property type="match status" value="1"/>
</dbReference>